<comment type="subunit">
    <text evidence="19">Acetyl-CoA carboxylase is a heterohexamer composed of biotin carboxyl carrier protein (AccB), biotin carboxylase (AccC) and two subunits each of ACCase subunit alpha (AccA) and ACCase subunit beta (AccD).</text>
</comment>
<comment type="subcellular location">
    <subcellularLocation>
        <location evidence="1 19">Cytoplasm</location>
    </subcellularLocation>
</comment>
<comment type="subunit">
    <text evidence="5">Acetyl-CoA carboxylase is a heterotetramer composed of biotin carboxyl carrier protein (AccB), biotin carboxylase (AccC) and two subunits of ACCase subunit beta/alpha.</text>
</comment>
<dbReference type="PANTHER" id="PTHR42853">
    <property type="entry name" value="ACETYL-COENZYME A CARBOXYLASE CARBOXYL TRANSFERASE SUBUNIT ALPHA"/>
    <property type="match status" value="1"/>
</dbReference>
<dbReference type="EC" id="2.1.3.15" evidence="19"/>
<reference evidence="23 24" key="1">
    <citation type="submission" date="2018-03" db="EMBL/GenBank/DDBJ databases">
        <title>Genomic Encyclopedia of Archaeal and Bacterial Type Strains, Phase II (KMG-II): from individual species to whole genera.</title>
        <authorList>
            <person name="Goeker M."/>
        </authorList>
    </citation>
    <scope>NUCLEOTIDE SEQUENCE [LARGE SCALE GENOMIC DNA]</scope>
    <source>
        <strain evidence="23 24">DSM 45348</strain>
    </source>
</reference>
<keyword evidence="11 20" id="KW-0863">Zinc-finger</keyword>
<evidence type="ECO:0000256" key="17">
    <source>
        <dbReference type="ARBA" id="ARBA00025280"/>
    </source>
</evidence>
<dbReference type="RefSeq" id="WP_245908435.1">
    <property type="nucleotide sequence ID" value="NZ_PVZG01000012.1"/>
</dbReference>
<evidence type="ECO:0000259" key="22">
    <source>
        <dbReference type="PROSITE" id="PS50989"/>
    </source>
</evidence>
<protein>
    <recommendedName>
        <fullName evidence="19 20">Multifunctional fusion protein</fullName>
    </recommendedName>
    <domain>
        <recommendedName>
            <fullName evidence="19">Acetyl-coenzyme A carboxylase carboxyl transferase subunit alpha</fullName>
            <shortName evidence="19">ACCase subunit alpha</shortName>
            <shortName evidence="19">Acetyl-CoA carboxylase carboxyltransferase subunit alpha</shortName>
            <ecNumber evidence="19">2.1.3.15</ecNumber>
        </recommendedName>
    </domain>
    <domain>
        <recommendedName>
            <fullName evidence="20">Acetyl-coenzyme A carboxylase carboxyl transferase subunit beta</fullName>
            <shortName evidence="20">ACCase subunit beta</shortName>
            <shortName evidence="20">Acetyl-CoA carboxylase carboxyltransferase subunit beta</shortName>
        </recommendedName>
    </domain>
</protein>
<comment type="function">
    <text evidence="17 20">Component of the acetyl coenzyme A carboxylase (ACC) complex. Biotin carboxylase (BC) catalyzes the carboxylation of biotin on its carrier protein (BCCP) and then the CO(2) group is transferred by the transcarboxylase to acetyl-CoA to form malonyl-CoA.</text>
</comment>
<comment type="similarity">
    <text evidence="3">In the C-terminal section; belongs to the AccA family.</text>
</comment>
<dbReference type="GO" id="GO:2001295">
    <property type="term" value="P:malonyl-CoA biosynthetic process"/>
    <property type="evidence" value="ECO:0007669"/>
    <property type="project" value="UniProtKB-UniRule"/>
</dbReference>
<feature type="binding site" evidence="20">
    <location>
        <position position="44"/>
    </location>
    <ligand>
        <name>Zn(2+)</name>
        <dbReference type="ChEBI" id="CHEBI:29105"/>
    </ligand>
</feature>
<feature type="zinc finger region" description="C4-type" evidence="20">
    <location>
        <begin position="41"/>
        <end position="63"/>
    </location>
</feature>
<dbReference type="NCBIfam" id="NF004344">
    <property type="entry name" value="PRK05724.1"/>
    <property type="match status" value="1"/>
</dbReference>
<dbReference type="NCBIfam" id="TIGR00513">
    <property type="entry name" value="accA"/>
    <property type="match status" value="1"/>
</dbReference>
<evidence type="ECO:0000256" key="19">
    <source>
        <dbReference type="HAMAP-Rule" id="MF_00823"/>
    </source>
</evidence>
<dbReference type="PRINTS" id="PR01069">
    <property type="entry name" value="ACCCTRFRASEA"/>
</dbReference>
<dbReference type="GO" id="GO:0005524">
    <property type="term" value="F:ATP binding"/>
    <property type="evidence" value="ECO:0007669"/>
    <property type="project" value="UniProtKB-KW"/>
</dbReference>
<evidence type="ECO:0000256" key="18">
    <source>
        <dbReference type="ARBA" id="ARBA00049152"/>
    </source>
</evidence>
<evidence type="ECO:0000256" key="13">
    <source>
        <dbReference type="ARBA" id="ARBA00022833"/>
    </source>
</evidence>
<dbReference type="Proteomes" id="UP000239209">
    <property type="component" value="Unassembled WGS sequence"/>
</dbReference>
<sequence length="583" mass="61424">MSISPPAAAPVRLAAPPAPAPAPAAPAPAPLAAEERGWRHCAGCGATVYRPRLARKLGVCPECGHHHRLRPAERIAQLIDEGTYEPAPPVTVERDVLGFVDRRPYTERLDAAAVLGSEAAVHGTGRILGHEVVVVVMDFAFLGGSMGAAVGEVVTTAAEQALSTGRPLVVLTASGGARMQEGTISLMQMAKTGHAFARLREAGVLSICVLTDPTFGGVTASFATLADILVAEPGALIGFAGPRVVEQTTGSRLPDGFQRAEYLLEHGLLDRVEPRDRLRPQLARLIALARPGTAPAGAAEVQLRDPRRLPVRPAWQTLKLARDQQRPTTLDYVLRVCDEFVELHGDRLLADDHAVVGGLASIAGIPVMLVGHQKGHDTREMVHRNFGMPHPEGYRKALRLMRMADRAGLPIVTLVDTQGAFPGQAAEERGQAWAISESISTMSELRSPVVAVITGEGGSGGALALAVANHVLVMENACYSVISPESCSTILFGDRGRADEVAESLRITAPELLRLGVVDGVVAEPAGGSQADWDAAAAELRGCLLQSLSELAGIGPDELRAQRHGRFRRIGSVAAATTGSGDE</sequence>
<comment type="pathway">
    <text evidence="2 19">Lipid metabolism; malonyl-CoA biosynthesis; malonyl-CoA from acetyl-CoA: step 1/1.</text>
</comment>
<keyword evidence="10 19" id="KW-0547">Nucleotide-binding</keyword>
<comment type="caution">
    <text evidence="23">The sequence shown here is derived from an EMBL/GenBank/DDBJ whole genome shotgun (WGS) entry which is preliminary data.</text>
</comment>
<keyword evidence="9 20" id="KW-0479">Metal-binding</keyword>
<evidence type="ECO:0000256" key="3">
    <source>
        <dbReference type="ARBA" id="ARBA00006276"/>
    </source>
</evidence>
<comment type="catalytic activity">
    <reaction evidence="18 19">
        <text>N(6)-carboxybiotinyl-L-lysyl-[protein] + acetyl-CoA = N(6)-biotinyl-L-lysyl-[protein] + malonyl-CoA</text>
        <dbReference type="Rhea" id="RHEA:54728"/>
        <dbReference type="Rhea" id="RHEA-COMP:10505"/>
        <dbReference type="Rhea" id="RHEA-COMP:10506"/>
        <dbReference type="ChEBI" id="CHEBI:57288"/>
        <dbReference type="ChEBI" id="CHEBI:57384"/>
        <dbReference type="ChEBI" id="CHEBI:83144"/>
        <dbReference type="ChEBI" id="CHEBI:83145"/>
        <dbReference type="EC" id="2.1.3.15"/>
    </reaction>
</comment>
<comment type="cofactor">
    <cofactor evidence="20">
        <name>Zn(2+)</name>
        <dbReference type="ChEBI" id="CHEBI:29105"/>
    </cofactor>
    <text evidence="20">Binds 1 zinc ion per subunit.</text>
</comment>
<evidence type="ECO:0000256" key="2">
    <source>
        <dbReference type="ARBA" id="ARBA00004956"/>
    </source>
</evidence>
<dbReference type="GO" id="GO:0008270">
    <property type="term" value="F:zinc ion binding"/>
    <property type="evidence" value="ECO:0007669"/>
    <property type="project" value="UniProtKB-UniRule"/>
</dbReference>
<keyword evidence="13 20" id="KW-0862">Zinc</keyword>
<dbReference type="GO" id="GO:0009317">
    <property type="term" value="C:acetyl-CoA carboxylase complex"/>
    <property type="evidence" value="ECO:0007669"/>
    <property type="project" value="InterPro"/>
</dbReference>
<dbReference type="NCBIfam" id="NF041504">
    <property type="entry name" value="AccA_sub"/>
    <property type="match status" value="1"/>
</dbReference>
<keyword evidence="14 19" id="KW-0067">ATP-binding</keyword>
<keyword evidence="7 19" id="KW-0444">Lipid biosynthesis</keyword>
<evidence type="ECO:0000256" key="16">
    <source>
        <dbReference type="ARBA" id="ARBA00023160"/>
    </source>
</evidence>
<dbReference type="InterPro" id="IPR000438">
    <property type="entry name" value="Acetyl_CoA_COase_Trfase_b_su"/>
</dbReference>
<gene>
    <name evidence="19" type="primary">accA</name>
    <name evidence="20" type="synonym">accD</name>
    <name evidence="23" type="ORF">CLV70_112153</name>
</gene>
<feature type="binding site" evidence="20">
    <location>
        <position position="41"/>
    </location>
    <ligand>
        <name>Zn(2+)</name>
        <dbReference type="ChEBI" id="CHEBI:29105"/>
    </ligand>
</feature>
<dbReference type="HAMAP" id="MF_01395">
    <property type="entry name" value="AcetylCoA_CT_beta"/>
    <property type="match status" value="1"/>
</dbReference>
<evidence type="ECO:0000256" key="12">
    <source>
        <dbReference type="ARBA" id="ARBA00022832"/>
    </source>
</evidence>
<feature type="binding site" evidence="20">
    <location>
        <position position="60"/>
    </location>
    <ligand>
        <name>Zn(2+)</name>
        <dbReference type="ChEBI" id="CHEBI:29105"/>
    </ligand>
</feature>
<feature type="binding site" evidence="20">
    <location>
        <position position="63"/>
    </location>
    <ligand>
        <name>Zn(2+)</name>
        <dbReference type="ChEBI" id="CHEBI:29105"/>
    </ligand>
</feature>
<feature type="domain" description="CoA carboxyltransferase N-terminal" evidence="21">
    <location>
        <begin position="37"/>
        <end position="304"/>
    </location>
</feature>
<comment type="similarity">
    <text evidence="20">Belongs to the AccD/PCCB family.</text>
</comment>
<evidence type="ECO:0000256" key="20">
    <source>
        <dbReference type="HAMAP-Rule" id="MF_01395"/>
    </source>
</evidence>
<evidence type="ECO:0000256" key="10">
    <source>
        <dbReference type="ARBA" id="ARBA00022741"/>
    </source>
</evidence>
<evidence type="ECO:0000313" key="24">
    <source>
        <dbReference type="Proteomes" id="UP000239209"/>
    </source>
</evidence>
<evidence type="ECO:0000256" key="11">
    <source>
        <dbReference type="ARBA" id="ARBA00022771"/>
    </source>
</evidence>
<dbReference type="PANTHER" id="PTHR42853:SF3">
    <property type="entry name" value="ACETYL-COENZYME A CARBOXYLASE CARBOXYL TRANSFERASE SUBUNIT ALPHA, CHLOROPLASTIC"/>
    <property type="match status" value="1"/>
</dbReference>
<evidence type="ECO:0000256" key="14">
    <source>
        <dbReference type="ARBA" id="ARBA00022840"/>
    </source>
</evidence>
<evidence type="ECO:0000256" key="1">
    <source>
        <dbReference type="ARBA" id="ARBA00004496"/>
    </source>
</evidence>
<dbReference type="Pfam" id="PF03255">
    <property type="entry name" value="ACCA"/>
    <property type="match status" value="1"/>
</dbReference>
<evidence type="ECO:0000256" key="8">
    <source>
        <dbReference type="ARBA" id="ARBA00022679"/>
    </source>
</evidence>
<comment type="function">
    <text evidence="19">Component of the acetyl coenzyme A carboxylase (ACC) complex. First, biotin carboxylase catalyzes the carboxylation of biotin on its carrier protein (BCCP) and then the CO(2) group is transferred by the carboxyltransferase to acetyl-CoA to form malonyl-CoA.</text>
</comment>
<dbReference type="GO" id="GO:0016743">
    <property type="term" value="F:carboxyl- or carbamoyltransferase activity"/>
    <property type="evidence" value="ECO:0007669"/>
    <property type="project" value="UniProtKB-UniRule"/>
</dbReference>
<dbReference type="AlphaFoldDB" id="A0A2T0RXA9"/>
<dbReference type="UniPathway" id="UPA00655">
    <property type="reaction ID" value="UER00711"/>
</dbReference>
<name>A0A2T0RXA9_9ACTN</name>
<dbReference type="PROSITE" id="PS50989">
    <property type="entry name" value="COA_CT_CTER"/>
    <property type="match status" value="1"/>
</dbReference>
<evidence type="ECO:0000256" key="4">
    <source>
        <dbReference type="ARBA" id="ARBA00010284"/>
    </source>
</evidence>
<evidence type="ECO:0000256" key="5">
    <source>
        <dbReference type="ARBA" id="ARBA00011664"/>
    </source>
</evidence>
<dbReference type="PROSITE" id="PS50980">
    <property type="entry name" value="COA_CT_NTER"/>
    <property type="match status" value="1"/>
</dbReference>
<proteinExistence type="inferred from homology"/>
<evidence type="ECO:0000313" key="23">
    <source>
        <dbReference type="EMBL" id="PRY25787.1"/>
    </source>
</evidence>
<dbReference type="InterPro" id="IPR001095">
    <property type="entry name" value="Acetyl_CoA_COase_a_su"/>
</dbReference>
<keyword evidence="6 19" id="KW-0963">Cytoplasm</keyword>
<keyword evidence="8 19" id="KW-0808">Transferase</keyword>
<dbReference type="GO" id="GO:0006633">
    <property type="term" value="P:fatty acid biosynthetic process"/>
    <property type="evidence" value="ECO:0007669"/>
    <property type="project" value="UniProtKB-KW"/>
</dbReference>
<accession>A0A2T0RXA9</accession>
<keyword evidence="15 19" id="KW-0443">Lipid metabolism</keyword>
<dbReference type="EMBL" id="PVZG01000012">
    <property type="protein sequence ID" value="PRY25787.1"/>
    <property type="molecule type" value="Genomic_DNA"/>
</dbReference>
<dbReference type="InterPro" id="IPR029045">
    <property type="entry name" value="ClpP/crotonase-like_dom_sf"/>
</dbReference>
<keyword evidence="12 19" id="KW-0276">Fatty acid metabolism</keyword>
<organism evidence="23 24">
    <name type="scientific">Pseudosporangium ferrugineum</name>
    <dbReference type="NCBI Taxonomy" id="439699"/>
    <lineage>
        <taxon>Bacteria</taxon>
        <taxon>Bacillati</taxon>
        <taxon>Actinomycetota</taxon>
        <taxon>Actinomycetes</taxon>
        <taxon>Micromonosporales</taxon>
        <taxon>Micromonosporaceae</taxon>
        <taxon>Pseudosporangium</taxon>
    </lineage>
</organism>
<dbReference type="InterPro" id="IPR011763">
    <property type="entry name" value="COA_CT_C"/>
</dbReference>
<dbReference type="Pfam" id="PF17848">
    <property type="entry name" value="Zn_ribbon_ACC"/>
    <property type="match status" value="1"/>
</dbReference>
<dbReference type="InterPro" id="IPR011762">
    <property type="entry name" value="COA_CT_N"/>
</dbReference>
<dbReference type="Gene3D" id="3.90.226.10">
    <property type="entry name" value="2-enoyl-CoA Hydratase, Chain A, domain 1"/>
    <property type="match status" value="2"/>
</dbReference>
<dbReference type="SUPFAM" id="SSF52096">
    <property type="entry name" value="ClpP/crotonase"/>
    <property type="match status" value="2"/>
</dbReference>
<evidence type="ECO:0000256" key="15">
    <source>
        <dbReference type="ARBA" id="ARBA00023098"/>
    </source>
</evidence>
<evidence type="ECO:0000259" key="21">
    <source>
        <dbReference type="PROSITE" id="PS50980"/>
    </source>
</evidence>
<evidence type="ECO:0000256" key="7">
    <source>
        <dbReference type="ARBA" id="ARBA00022516"/>
    </source>
</evidence>
<evidence type="ECO:0000256" key="9">
    <source>
        <dbReference type="ARBA" id="ARBA00022723"/>
    </source>
</evidence>
<comment type="similarity">
    <text evidence="19">Belongs to the AccA family.</text>
</comment>
<feature type="domain" description="CoA carboxyltransferase C-terminal" evidence="22">
    <location>
        <begin position="306"/>
        <end position="550"/>
    </location>
</feature>
<keyword evidence="24" id="KW-1185">Reference proteome</keyword>
<evidence type="ECO:0000256" key="6">
    <source>
        <dbReference type="ARBA" id="ARBA00022490"/>
    </source>
</evidence>
<keyword evidence="16 19" id="KW-0275">Fatty acid biosynthesis</keyword>
<dbReference type="InterPro" id="IPR041010">
    <property type="entry name" value="Znf-ACC"/>
</dbReference>
<dbReference type="GO" id="GO:0003989">
    <property type="term" value="F:acetyl-CoA carboxylase activity"/>
    <property type="evidence" value="ECO:0007669"/>
    <property type="project" value="InterPro"/>
</dbReference>
<dbReference type="HAMAP" id="MF_00823">
    <property type="entry name" value="AcetylCoA_CT_alpha"/>
    <property type="match status" value="1"/>
</dbReference>
<comment type="similarity">
    <text evidence="4">In the N-terminal section; belongs to the AccD/PCCB family.</text>
</comment>